<dbReference type="GO" id="GO:0005840">
    <property type="term" value="C:ribosome"/>
    <property type="evidence" value="ECO:0007669"/>
    <property type="project" value="UniProtKB-KW"/>
</dbReference>
<accession>Q85G20</accession>
<dbReference type="HOGENOM" id="CLU_1290614_0_0_1"/>
<evidence type="ECO:0000313" key="1">
    <source>
        <dbReference type="EMBL" id="BAC76171.1"/>
    </source>
</evidence>
<dbReference type="STRING" id="280699.Q85G20"/>
<organism evidence="1 2">
    <name type="scientific">Cyanidioschyzon merolae (strain NIES-3377 / 10D)</name>
    <name type="common">Unicellular red alga</name>
    <dbReference type="NCBI Taxonomy" id="280699"/>
    <lineage>
        <taxon>Eukaryota</taxon>
        <taxon>Rhodophyta</taxon>
        <taxon>Bangiophyceae</taxon>
        <taxon>Cyanidiales</taxon>
        <taxon>Cyanidiaceae</taxon>
        <taxon>Cyanidioschyzon</taxon>
    </lineage>
</organism>
<dbReference type="EMBL" id="AB002583">
    <property type="protein sequence ID" value="BAC76171.1"/>
    <property type="molecule type" value="Genomic_DNA"/>
</dbReference>
<evidence type="ECO:0000313" key="2">
    <source>
        <dbReference type="Proteomes" id="UP000007014"/>
    </source>
</evidence>
<dbReference type="KEGG" id="cme:CymeCp077"/>
<protein>
    <submittedName>
        <fullName evidence="1">Remnant of 30S ribosomal protein S1</fullName>
    </submittedName>
</protein>
<keyword evidence="1" id="KW-0689">Ribosomal protein</keyword>
<keyword evidence="2" id="KW-1185">Reference proteome</keyword>
<proteinExistence type="predicted"/>
<dbReference type="GeneID" id="844998"/>
<reference evidence="1" key="1">
    <citation type="journal article" date="2003" name="DNA Res.">
        <title>Complete sequence and analysis of the plastid genome of the unicellular red alga Cyanidioschyzon merolae.</title>
        <authorList>
            <person name="Ohta N."/>
            <person name="Matsuzaki M."/>
            <person name="Misumi O."/>
            <person name="Miyagishima S."/>
            <person name="Nozaki H."/>
            <person name="Tanaka K."/>
            <person name="Shin-i T."/>
            <person name="Kohara Y."/>
            <person name="Kuroiwa T."/>
        </authorList>
    </citation>
    <scope>NUCLEOTIDE SEQUENCE [LARGE SCALE GENOMIC DNA]</scope>
    <source>
        <strain evidence="1">10D</strain>
    </source>
</reference>
<geneLocation type="chloroplast" evidence="1"/>
<keyword evidence="1" id="KW-0150">Chloroplast</keyword>
<gene>
    <name evidence="1" type="primary">rps1</name>
</gene>
<dbReference type="Gramene" id="CMV091CT">
    <property type="protein sequence ID" value="CMV091CT"/>
    <property type="gene ID" value="CMV091C"/>
</dbReference>
<keyword evidence="1" id="KW-0687">Ribonucleoprotein</keyword>
<dbReference type="RefSeq" id="NP_849009.1">
    <property type="nucleotide sequence ID" value="NC_004799.1"/>
</dbReference>
<dbReference type="AlphaFoldDB" id="Q85G20"/>
<keyword evidence="1" id="KW-0934">Plastid</keyword>
<dbReference type="Proteomes" id="UP000007014">
    <property type="component" value="Chloroplast"/>
</dbReference>
<sequence>MPYYLGQIVHGVIISPELIDIQHKHLAYFMDKYALEIGESIEVVLVAQLKLTESQTQWIVSCQSLIYSRSLSRLLQLHQNHLPIKVTRLQWYPYGMRVQVEAMQLLIPLAHVTPKPESKSFEVKLLSISPLRLSYTASIVDKWGNETKILEVKKINQHEIKGEIEGVKSRLLMEKMMPNVKVGDRLPVTVFDFDIQQACAYVNVGKEVNLQEQK</sequence>
<name>Q85G20_CYAM1</name>